<protein>
    <submittedName>
        <fullName evidence="1">Uncharacterized protein</fullName>
    </submittedName>
</protein>
<dbReference type="EMBL" id="JAHCLR010000017">
    <property type="protein sequence ID" value="MBS9534034.1"/>
    <property type="molecule type" value="Genomic_DNA"/>
</dbReference>
<reference evidence="1 2" key="1">
    <citation type="submission" date="2021-05" db="EMBL/GenBank/DDBJ databases">
        <title>Mycobacterium acidophilum sp. nov., an extremely acid-tolerant member of the genus Mycobacterium.</title>
        <authorList>
            <person name="Xia J."/>
        </authorList>
    </citation>
    <scope>NUCLEOTIDE SEQUENCE [LARGE SCALE GENOMIC DNA]</scope>
    <source>
        <strain evidence="1 2">M1</strain>
    </source>
</reference>
<sequence>MGKAFEYVPVQLTKAFRAAQSDTRFQGWLKMQEAVMDIEFPIYDLPEISDIMYTRESLEIVEAQLMELYPNERAAYTGDDNIHRTMRYVYYIGETFRRALEATWVALPPGDPNQDAKRLRPAIDVPFDEMFLQPMELVGMALNRRSGIEITRTYGHMQRPYNEWLEAGRPERTFRGTLREED</sequence>
<accession>A0ABS5RM69</accession>
<evidence type="ECO:0000313" key="2">
    <source>
        <dbReference type="Proteomes" id="UP001519535"/>
    </source>
</evidence>
<gene>
    <name evidence="1" type="ORF">KIH27_10600</name>
</gene>
<proteinExistence type="predicted"/>
<dbReference type="Proteomes" id="UP001519535">
    <property type="component" value="Unassembled WGS sequence"/>
</dbReference>
<name>A0ABS5RM69_9MYCO</name>
<comment type="caution">
    <text evidence="1">The sequence shown here is derived from an EMBL/GenBank/DDBJ whole genome shotgun (WGS) entry which is preliminary data.</text>
</comment>
<keyword evidence="2" id="KW-1185">Reference proteome</keyword>
<dbReference type="RefSeq" id="WP_214092913.1">
    <property type="nucleotide sequence ID" value="NZ_JAHCLR010000017.1"/>
</dbReference>
<organism evidence="1 2">
    <name type="scientific">Mycolicibacter acidiphilus</name>
    <dbReference type="NCBI Taxonomy" id="2835306"/>
    <lineage>
        <taxon>Bacteria</taxon>
        <taxon>Bacillati</taxon>
        <taxon>Actinomycetota</taxon>
        <taxon>Actinomycetes</taxon>
        <taxon>Mycobacteriales</taxon>
        <taxon>Mycobacteriaceae</taxon>
        <taxon>Mycolicibacter</taxon>
    </lineage>
</organism>
<evidence type="ECO:0000313" key="1">
    <source>
        <dbReference type="EMBL" id="MBS9534034.1"/>
    </source>
</evidence>